<protein>
    <submittedName>
        <fullName evidence="1">Uncharacterized protein</fullName>
    </submittedName>
</protein>
<evidence type="ECO:0000313" key="1">
    <source>
        <dbReference type="EnsemblMetazoa" id="XP_030836012"/>
    </source>
</evidence>
<proteinExistence type="predicted"/>
<sequence>MEITTVDIGQDSTFPGGETNFVTASHDPYSLEVDEEQGFLYWSNTNGKILRKPLNGSGITQTVYSNGNLTKITGLSIDLSRDPRRIFFCDYREERTFYKDVHTKAHELTEYMSSDPNMRDISYFNGTLYWAKYDKPSAIAVMTEYDQNSPSFDIKETSEIEQPNQLLIIYGNP</sequence>
<name>A0A7M7NK38_STRPU</name>
<dbReference type="Gene3D" id="2.120.10.30">
    <property type="entry name" value="TolB, C-terminal domain"/>
    <property type="match status" value="1"/>
</dbReference>
<organism evidence="1 2">
    <name type="scientific">Strongylocentrotus purpuratus</name>
    <name type="common">Purple sea urchin</name>
    <dbReference type="NCBI Taxonomy" id="7668"/>
    <lineage>
        <taxon>Eukaryota</taxon>
        <taxon>Metazoa</taxon>
        <taxon>Echinodermata</taxon>
        <taxon>Eleutherozoa</taxon>
        <taxon>Echinozoa</taxon>
        <taxon>Echinoidea</taxon>
        <taxon>Euechinoidea</taxon>
        <taxon>Echinacea</taxon>
        <taxon>Camarodonta</taxon>
        <taxon>Echinidea</taxon>
        <taxon>Strongylocentrotidae</taxon>
        <taxon>Strongylocentrotus</taxon>
    </lineage>
</organism>
<dbReference type="InterPro" id="IPR050778">
    <property type="entry name" value="Cueball_EGF_LRP_Nidogen"/>
</dbReference>
<accession>A0A7M7NK38</accession>
<dbReference type="EnsemblMetazoa" id="XM_030980152">
    <property type="protein sequence ID" value="XP_030836012"/>
    <property type="gene ID" value="LOC105446047"/>
</dbReference>
<reference evidence="1" key="2">
    <citation type="submission" date="2021-01" db="UniProtKB">
        <authorList>
            <consortium name="EnsemblMetazoa"/>
        </authorList>
    </citation>
    <scope>IDENTIFICATION</scope>
</reference>
<dbReference type="InterPro" id="IPR011042">
    <property type="entry name" value="6-blade_b-propeller_TolB-like"/>
</dbReference>
<reference evidence="2" key="1">
    <citation type="submission" date="2015-02" db="EMBL/GenBank/DDBJ databases">
        <title>Genome sequencing for Strongylocentrotus purpuratus.</title>
        <authorList>
            <person name="Murali S."/>
            <person name="Liu Y."/>
            <person name="Vee V."/>
            <person name="English A."/>
            <person name="Wang M."/>
            <person name="Skinner E."/>
            <person name="Han Y."/>
            <person name="Muzny D.M."/>
            <person name="Worley K.C."/>
            <person name="Gibbs R.A."/>
        </authorList>
    </citation>
    <scope>NUCLEOTIDE SEQUENCE</scope>
</reference>
<dbReference type="SUPFAM" id="SSF63825">
    <property type="entry name" value="YWTD domain"/>
    <property type="match status" value="1"/>
</dbReference>
<dbReference type="KEGG" id="spu:105446047"/>
<dbReference type="InParanoid" id="A0A7M7NK38"/>
<dbReference type="PANTHER" id="PTHR46513:SF13">
    <property type="entry name" value="EGF-LIKE DOMAIN-CONTAINING PROTEIN"/>
    <property type="match status" value="1"/>
</dbReference>
<evidence type="ECO:0000313" key="2">
    <source>
        <dbReference type="Proteomes" id="UP000007110"/>
    </source>
</evidence>
<keyword evidence="2" id="KW-1185">Reference proteome</keyword>
<dbReference type="AlphaFoldDB" id="A0A7M7NK38"/>
<dbReference type="Proteomes" id="UP000007110">
    <property type="component" value="Unassembled WGS sequence"/>
</dbReference>
<dbReference type="OrthoDB" id="5958943at2759"/>
<dbReference type="GeneID" id="105446047"/>
<dbReference type="RefSeq" id="XP_030836012.1">
    <property type="nucleotide sequence ID" value="XM_030980152.1"/>
</dbReference>
<dbReference type="PANTHER" id="PTHR46513">
    <property type="entry name" value="VITELLOGENIN RECEPTOR-LIKE PROTEIN-RELATED-RELATED"/>
    <property type="match status" value="1"/>
</dbReference>